<feature type="transmembrane region" description="Helical" evidence="1">
    <location>
        <begin position="146"/>
        <end position="169"/>
    </location>
</feature>
<organism evidence="2 3">
    <name type="scientific">Engystomops pustulosus</name>
    <name type="common">Tungara frog</name>
    <name type="synonym">Physalaemus pustulosus</name>
    <dbReference type="NCBI Taxonomy" id="76066"/>
    <lineage>
        <taxon>Eukaryota</taxon>
        <taxon>Metazoa</taxon>
        <taxon>Chordata</taxon>
        <taxon>Craniata</taxon>
        <taxon>Vertebrata</taxon>
        <taxon>Euteleostomi</taxon>
        <taxon>Amphibia</taxon>
        <taxon>Batrachia</taxon>
        <taxon>Anura</taxon>
        <taxon>Neobatrachia</taxon>
        <taxon>Hyloidea</taxon>
        <taxon>Leptodactylidae</taxon>
        <taxon>Leiuperinae</taxon>
        <taxon>Engystomops</taxon>
    </lineage>
</organism>
<proteinExistence type="predicted"/>
<dbReference type="Proteomes" id="UP000824782">
    <property type="component" value="Unassembled WGS sequence"/>
</dbReference>
<keyword evidence="1" id="KW-0812">Transmembrane</keyword>
<sequence>MFSEKTPLTSFSLCPLSSLYTSRNFNFCTIPSLLFVYDSHPLSSFYMISLFLSLSKILLHFLSILTPLSPCFLFYHLFLYASSPLFLFFFLFPRFSKLPPLVLLFPINLFLPFFLEHLLSSLLSMLSLFPFLSSPFYSAILCLLNYPYYVIFLLAFSFTIYFFLALSLLL</sequence>
<protein>
    <recommendedName>
        <fullName evidence="4">NADH dehydrogenase subunit 6</fullName>
    </recommendedName>
</protein>
<reference evidence="2" key="1">
    <citation type="thesis" date="2020" institute="ProQuest LLC" country="789 East Eisenhower Parkway, Ann Arbor, MI, USA">
        <title>Comparative Genomics and Chromosome Evolution.</title>
        <authorList>
            <person name="Mudd A.B."/>
        </authorList>
    </citation>
    <scope>NUCLEOTIDE SEQUENCE</scope>
    <source>
        <strain evidence="2">237g6f4</strain>
        <tissue evidence="2">Blood</tissue>
    </source>
</reference>
<dbReference type="AlphaFoldDB" id="A0AAV6YLV2"/>
<name>A0AAV6YLV2_ENGPU</name>
<keyword evidence="1" id="KW-0472">Membrane</keyword>
<feature type="transmembrane region" description="Helical" evidence="1">
    <location>
        <begin position="72"/>
        <end position="92"/>
    </location>
</feature>
<keyword evidence="1" id="KW-1133">Transmembrane helix</keyword>
<dbReference type="EMBL" id="WNYA01034382">
    <property type="protein sequence ID" value="KAG8537063.1"/>
    <property type="molecule type" value="Genomic_DNA"/>
</dbReference>
<keyword evidence="3" id="KW-1185">Reference proteome</keyword>
<accession>A0AAV6YLV2</accession>
<feature type="transmembrane region" description="Helical" evidence="1">
    <location>
        <begin position="122"/>
        <end position="140"/>
    </location>
</feature>
<comment type="caution">
    <text evidence="2">The sequence shown here is derived from an EMBL/GenBank/DDBJ whole genome shotgun (WGS) entry which is preliminary data.</text>
</comment>
<evidence type="ECO:0000313" key="2">
    <source>
        <dbReference type="EMBL" id="KAG8537063.1"/>
    </source>
</evidence>
<feature type="transmembrane region" description="Helical" evidence="1">
    <location>
        <begin position="45"/>
        <end position="65"/>
    </location>
</feature>
<evidence type="ECO:0000313" key="3">
    <source>
        <dbReference type="Proteomes" id="UP000824782"/>
    </source>
</evidence>
<evidence type="ECO:0000256" key="1">
    <source>
        <dbReference type="SAM" id="Phobius"/>
    </source>
</evidence>
<gene>
    <name evidence="2" type="ORF">GDO81_025147</name>
</gene>
<evidence type="ECO:0008006" key="4">
    <source>
        <dbReference type="Google" id="ProtNLM"/>
    </source>
</evidence>